<dbReference type="GeneID" id="42365170"/>
<keyword evidence="2" id="KW-1185">Reference proteome</keyword>
<dbReference type="KEGG" id="ncon:LC1Nh_0781"/>
<accession>A0A5Q0UIB2</accession>
<name>A0A5Q0UIB2_9ARCH</name>
<dbReference type="EMBL" id="CP040089">
    <property type="protein sequence ID" value="QGA80665.1"/>
    <property type="molecule type" value="Genomic_DNA"/>
</dbReference>
<dbReference type="Proteomes" id="UP000377803">
    <property type="component" value="Chromosome"/>
</dbReference>
<organism evidence="1 2">
    <name type="scientific">Candidatus Nanohalobium constans</name>
    <dbReference type="NCBI Taxonomy" id="2565781"/>
    <lineage>
        <taxon>Archaea</taxon>
        <taxon>Candidatus Nanohalarchaeota</taxon>
        <taxon>Candidatus Nanohalobia</taxon>
        <taxon>Candidatus Nanohalobiales</taxon>
        <taxon>Candidatus Nanohalobiaceae</taxon>
        <taxon>Candidatus Nanohalobium</taxon>
    </lineage>
</organism>
<gene>
    <name evidence="1" type="ORF">LC1Nh_0781</name>
</gene>
<protein>
    <submittedName>
        <fullName evidence="1">Uncharacterized protein</fullName>
    </submittedName>
</protein>
<reference evidence="2" key="1">
    <citation type="submission" date="2019-05" db="EMBL/GenBank/DDBJ databases">
        <title>Candidatus Nanohalobium constans, a novel model system to study the DPANN nano-sized archaea: genomic and physiological characterization of a nanoarchaeon co-cultured with its chitinotrophic host.</title>
        <authorList>
            <person name="La Cono V."/>
            <person name="Arcadi E."/>
            <person name="Crisafi F."/>
            <person name="Denaro R."/>
            <person name="La Spada G."/>
            <person name="Messina E."/>
            <person name="Smedile F."/>
            <person name="Toshchakov S.V."/>
            <person name="Shevchenko M.A."/>
            <person name="Golyshin P.N."/>
            <person name="Golyshina O.V."/>
            <person name="Ferrer M."/>
            <person name="Rohde M."/>
            <person name="Mushegian A."/>
            <person name="Sorokin D.Y."/>
            <person name="Giuliano L."/>
            <person name="Yakimov M.M."/>
        </authorList>
    </citation>
    <scope>NUCLEOTIDE SEQUENCE [LARGE SCALE GENOMIC DNA]</scope>
    <source>
        <strain evidence="2">LC1Nh</strain>
    </source>
</reference>
<dbReference type="AlphaFoldDB" id="A0A5Q0UIB2"/>
<proteinExistence type="predicted"/>
<evidence type="ECO:0000313" key="1">
    <source>
        <dbReference type="EMBL" id="QGA80665.1"/>
    </source>
</evidence>
<evidence type="ECO:0000313" key="2">
    <source>
        <dbReference type="Proteomes" id="UP000377803"/>
    </source>
</evidence>
<sequence>MPNFADSLREFFLVIASSETEIKENSLLKNRLEKLEEISSEQEIGFDASEALLKSTLDATCLSILSGNIEKKPTESELTIDEITNIGEESDRKEGLNSVSPSKSRSWLFESRVRAWYGNHLNQTFPDLTQECNHESVCEFIIKEEDKETQLVECKRFNSIVDLEDEEIERKFETHYSKASGKQFPSTENLEDIKKCERHLLIGITDYSSEKRKITGNGTEYEVEGCKEEDIEQVKKVIKSNYEDFDVDQITLVWTTLYKDKGKVKGIAERTETIISSPDVIDYEGWNLFGHKDFTGDASFGRLLCHHQAKSDNWMIDGLDADNQVLFSQQPAEKTGKSQD</sequence>
<dbReference type="RefSeq" id="WP_153550406.1">
    <property type="nucleotide sequence ID" value="NZ_CP040089.1"/>
</dbReference>